<name>A0A918XCG5_9ACTN</name>
<evidence type="ECO:0000313" key="3">
    <source>
        <dbReference type="Proteomes" id="UP000654947"/>
    </source>
</evidence>
<sequence>MWIDWDGEFLKFSQTTTRQKLKNLERDGRVAVSATDPDDPYMYVEARGTVDRVEDDPDKAFIDAMAQKYLGTDYPGHSSEETRVIVYVRPDRFVGR</sequence>
<proteinExistence type="predicted"/>
<protein>
    <recommendedName>
        <fullName evidence="1">Pyridoxamine 5'-phosphate oxidase N-terminal domain-containing protein</fullName>
    </recommendedName>
</protein>
<keyword evidence="3" id="KW-1185">Reference proteome</keyword>
<reference evidence="2 3" key="1">
    <citation type="journal article" date="2014" name="Int. J. Syst. Evol. Microbiol.">
        <title>Complete genome sequence of Corynebacterium casei LMG S-19264T (=DSM 44701T), isolated from a smear-ripened cheese.</title>
        <authorList>
            <consortium name="US DOE Joint Genome Institute (JGI-PGF)"/>
            <person name="Walter F."/>
            <person name="Albersmeier A."/>
            <person name="Kalinowski J."/>
            <person name="Ruckert C."/>
        </authorList>
    </citation>
    <scope>NUCLEOTIDE SEQUENCE [LARGE SCALE GENOMIC DNA]</scope>
    <source>
        <strain evidence="2 3">KCTC 19473</strain>
    </source>
</reference>
<dbReference type="EMBL" id="BMXL01000008">
    <property type="protein sequence ID" value="GHD24722.1"/>
    <property type="molecule type" value="Genomic_DNA"/>
</dbReference>
<dbReference type="InterPro" id="IPR019920">
    <property type="entry name" value="F420-binding_dom_put"/>
</dbReference>
<gene>
    <name evidence="2" type="ORF">GCM10007147_21180</name>
</gene>
<comment type="caution">
    <text evidence="2">The sequence shown here is derived from an EMBL/GenBank/DDBJ whole genome shotgun (WGS) entry which is preliminary data.</text>
</comment>
<evidence type="ECO:0000313" key="2">
    <source>
        <dbReference type="EMBL" id="GHD24722.1"/>
    </source>
</evidence>
<feature type="domain" description="Pyridoxamine 5'-phosphate oxidase N-terminal" evidence="1">
    <location>
        <begin position="6"/>
        <end position="92"/>
    </location>
</feature>
<evidence type="ECO:0000259" key="1">
    <source>
        <dbReference type="Pfam" id="PF01243"/>
    </source>
</evidence>
<dbReference type="InterPro" id="IPR012349">
    <property type="entry name" value="Split_barrel_FMN-bd"/>
</dbReference>
<dbReference type="InterPro" id="IPR011576">
    <property type="entry name" value="Pyridox_Oxase_N"/>
</dbReference>
<dbReference type="Proteomes" id="UP000654947">
    <property type="component" value="Unassembled WGS sequence"/>
</dbReference>
<accession>A0A918XCG5</accession>
<dbReference type="Gene3D" id="2.30.110.10">
    <property type="entry name" value="Electron Transport, Fmn-binding Protein, Chain A"/>
    <property type="match status" value="1"/>
</dbReference>
<dbReference type="AlphaFoldDB" id="A0A918XCG5"/>
<organism evidence="2 3">
    <name type="scientific">Nocardiopsis kunsanensis</name>
    <dbReference type="NCBI Taxonomy" id="141693"/>
    <lineage>
        <taxon>Bacteria</taxon>
        <taxon>Bacillati</taxon>
        <taxon>Actinomycetota</taxon>
        <taxon>Actinomycetes</taxon>
        <taxon>Streptosporangiales</taxon>
        <taxon>Nocardiopsidaceae</taxon>
        <taxon>Nocardiopsis</taxon>
    </lineage>
</organism>
<dbReference type="Pfam" id="PF01243">
    <property type="entry name" value="PNPOx_N"/>
    <property type="match status" value="1"/>
</dbReference>
<dbReference type="SUPFAM" id="SSF50475">
    <property type="entry name" value="FMN-binding split barrel"/>
    <property type="match status" value="1"/>
</dbReference>
<dbReference type="NCBIfam" id="TIGR03618">
    <property type="entry name" value="Rv1155_F420"/>
    <property type="match status" value="1"/>
</dbReference>